<dbReference type="PROSITE" id="PS51257">
    <property type="entry name" value="PROKAR_LIPOPROTEIN"/>
    <property type="match status" value="1"/>
</dbReference>
<evidence type="ECO:0000313" key="4">
    <source>
        <dbReference type="EMBL" id="KZL89831.1"/>
    </source>
</evidence>
<evidence type="ECO:0000256" key="1">
    <source>
        <dbReference type="ARBA" id="ARBA00009023"/>
    </source>
</evidence>
<evidence type="ECO:0000256" key="3">
    <source>
        <dbReference type="ARBA" id="ARBA00022729"/>
    </source>
</evidence>
<keyword evidence="5" id="KW-1185">Reference proteome</keyword>
<protein>
    <submittedName>
        <fullName evidence="4">Sialic acid-binding periplasmic protein SiaP</fullName>
    </submittedName>
</protein>
<sequence>MVKNFKKTGLLMLVIILTTSLFFGCGSKKKSKDNVTWKLGYIRPEGTRTDTSAKNFAADVEKQTEGRVKIELYPNSELGDYSLVQERVGMGDVQMQLASVGQTVDKTLGIQTAPYIVSNWKEARKLYNSKTGVIANYVAERLDKQNIKLLAVYPQYFGSVALSKEPKNPKDPSSSKNLKIRVPSTKAWEELGKGLGFMTTPLPASEIFTSLQTGIVDGAIGAGSESYYTQYKELVKYVMPIKYHFECHWLYINKDTWNELSEDDQKSIQAIAEKIEKDAFDQAEKEEKKYDDLFKKEGTTVYDFTDDEIKAYADKIRKDVWPKLESEYGKDIFDKVKKEVGSN</sequence>
<comment type="caution">
    <text evidence="4">The sequence shown here is derived from an EMBL/GenBank/DDBJ whole genome shotgun (WGS) entry which is preliminary data.</text>
</comment>
<dbReference type="STRING" id="1121326.CLMAG_48410"/>
<accession>A0A162RFM8</accession>
<dbReference type="InterPro" id="IPR038404">
    <property type="entry name" value="TRAP_DctP_sf"/>
</dbReference>
<name>A0A162RFM8_9CLOT</name>
<dbReference type="Proteomes" id="UP000076603">
    <property type="component" value="Unassembled WGS sequence"/>
</dbReference>
<dbReference type="InterPro" id="IPR018389">
    <property type="entry name" value="DctP_fam"/>
</dbReference>
<dbReference type="PATRIC" id="fig|1121326.3.peg.4902"/>
<dbReference type="NCBIfam" id="NF037995">
    <property type="entry name" value="TRAP_S1"/>
    <property type="match status" value="1"/>
</dbReference>
<dbReference type="PANTHER" id="PTHR33376">
    <property type="match status" value="1"/>
</dbReference>
<dbReference type="Pfam" id="PF03480">
    <property type="entry name" value="DctP"/>
    <property type="match status" value="1"/>
</dbReference>
<proteinExistence type="inferred from homology"/>
<dbReference type="EMBL" id="LWAE01000007">
    <property type="protein sequence ID" value="KZL89831.1"/>
    <property type="molecule type" value="Genomic_DNA"/>
</dbReference>
<evidence type="ECO:0000313" key="5">
    <source>
        <dbReference type="Proteomes" id="UP000076603"/>
    </source>
</evidence>
<comment type="similarity">
    <text evidence="1">Belongs to the bacterial solute-binding protein 7 family.</text>
</comment>
<dbReference type="PANTHER" id="PTHR33376:SF7">
    <property type="entry name" value="C4-DICARBOXYLATE-BINDING PROTEIN DCTB"/>
    <property type="match status" value="1"/>
</dbReference>
<reference evidence="4 5" key="1">
    <citation type="submission" date="2016-04" db="EMBL/GenBank/DDBJ databases">
        <title>Genome sequence of Clostridium magnum DSM 2767.</title>
        <authorList>
            <person name="Poehlein A."/>
            <person name="Uhlig R."/>
            <person name="Fischer R."/>
            <person name="Bahl H."/>
            <person name="Daniel R."/>
        </authorList>
    </citation>
    <scope>NUCLEOTIDE SEQUENCE [LARGE SCALE GENOMIC DNA]</scope>
    <source>
        <strain evidence="4 5">DSM 2767</strain>
    </source>
</reference>
<dbReference type="GO" id="GO:0055085">
    <property type="term" value="P:transmembrane transport"/>
    <property type="evidence" value="ECO:0007669"/>
    <property type="project" value="InterPro"/>
</dbReference>
<keyword evidence="3" id="KW-0732">Signal</keyword>
<evidence type="ECO:0000256" key="2">
    <source>
        <dbReference type="ARBA" id="ARBA00022448"/>
    </source>
</evidence>
<organism evidence="4 5">
    <name type="scientific">Clostridium magnum DSM 2767</name>
    <dbReference type="NCBI Taxonomy" id="1121326"/>
    <lineage>
        <taxon>Bacteria</taxon>
        <taxon>Bacillati</taxon>
        <taxon>Bacillota</taxon>
        <taxon>Clostridia</taxon>
        <taxon>Eubacteriales</taxon>
        <taxon>Clostridiaceae</taxon>
        <taxon>Clostridium</taxon>
    </lineage>
</organism>
<dbReference type="Gene3D" id="3.40.190.170">
    <property type="entry name" value="Bacterial extracellular solute-binding protein, family 7"/>
    <property type="match status" value="1"/>
</dbReference>
<keyword evidence="2" id="KW-0813">Transport</keyword>
<dbReference type="AlphaFoldDB" id="A0A162RFM8"/>
<dbReference type="OrthoDB" id="2796at2"/>
<gene>
    <name evidence="4" type="primary">siaP</name>
    <name evidence="4" type="ORF">CLMAG_48410</name>
</gene>